<feature type="signal peptide" evidence="1">
    <location>
        <begin position="1"/>
        <end position="22"/>
    </location>
</feature>
<dbReference type="EMBL" id="JAQQBS010001425">
    <property type="protein sequence ID" value="KAK0157703.1"/>
    <property type="molecule type" value="Genomic_DNA"/>
</dbReference>
<reference evidence="2" key="1">
    <citation type="journal article" date="2023" name="bioRxiv">
        <title>Scaffold-level genome assemblies of two parasitoid biocontrol wasps reveal the parthenogenesis mechanism and an associated novel virus.</title>
        <authorList>
            <person name="Inwood S."/>
            <person name="Skelly J."/>
            <person name="Guhlin J."/>
            <person name="Harrop T."/>
            <person name="Goldson S."/>
            <person name="Dearden P."/>
        </authorList>
    </citation>
    <scope>NUCLEOTIDE SEQUENCE</scope>
    <source>
        <strain evidence="2">Irish</strain>
        <tissue evidence="2">Whole body</tissue>
    </source>
</reference>
<feature type="chain" id="PRO_5041251509" description="EGF-like domain-containing protein" evidence="1">
    <location>
        <begin position="23"/>
        <end position="220"/>
    </location>
</feature>
<organism evidence="2 3">
    <name type="scientific">Microctonus aethiopoides</name>
    <dbReference type="NCBI Taxonomy" id="144406"/>
    <lineage>
        <taxon>Eukaryota</taxon>
        <taxon>Metazoa</taxon>
        <taxon>Ecdysozoa</taxon>
        <taxon>Arthropoda</taxon>
        <taxon>Hexapoda</taxon>
        <taxon>Insecta</taxon>
        <taxon>Pterygota</taxon>
        <taxon>Neoptera</taxon>
        <taxon>Endopterygota</taxon>
        <taxon>Hymenoptera</taxon>
        <taxon>Apocrita</taxon>
        <taxon>Ichneumonoidea</taxon>
        <taxon>Braconidae</taxon>
        <taxon>Euphorinae</taxon>
        <taxon>Microctonus</taxon>
    </lineage>
</organism>
<evidence type="ECO:0000313" key="2">
    <source>
        <dbReference type="EMBL" id="KAK0157703.1"/>
    </source>
</evidence>
<comment type="caution">
    <text evidence="2">The sequence shown here is derived from an EMBL/GenBank/DDBJ whole genome shotgun (WGS) entry which is preliminary data.</text>
</comment>
<evidence type="ECO:0008006" key="4">
    <source>
        <dbReference type="Google" id="ProtNLM"/>
    </source>
</evidence>
<dbReference type="AlphaFoldDB" id="A0AA39C4G7"/>
<evidence type="ECO:0000313" key="3">
    <source>
        <dbReference type="Proteomes" id="UP001168990"/>
    </source>
</evidence>
<evidence type="ECO:0000256" key="1">
    <source>
        <dbReference type="SAM" id="SignalP"/>
    </source>
</evidence>
<sequence>MNSKKFSIFIAIVVYLLSIVSSKTIIERESGLNIKKLRCHSDWDCEDHEKCIGEKCLIQCNEKSLCGNNTKCFITNHNCTCECLPGHHGDPYGSGCEKQNFGLFCDDDEQCPNDKTCIKGRCIPVYNKCRRQKTCTPKNHNGICKIIGLSCSNDHQCVSYKKCIEGKCSSACDDEICGPNTNCTTENHIHKCECLPGFVENPNGNGCIHSNNHTATKMII</sequence>
<reference evidence="2" key="2">
    <citation type="submission" date="2023-03" db="EMBL/GenBank/DDBJ databases">
        <authorList>
            <person name="Inwood S.N."/>
            <person name="Skelly J.G."/>
            <person name="Guhlin J."/>
            <person name="Harrop T.W.R."/>
            <person name="Goldson S.G."/>
            <person name="Dearden P.K."/>
        </authorList>
    </citation>
    <scope>NUCLEOTIDE SEQUENCE</scope>
    <source>
        <strain evidence="2">Irish</strain>
        <tissue evidence="2">Whole body</tissue>
    </source>
</reference>
<keyword evidence="1" id="KW-0732">Signal</keyword>
<gene>
    <name evidence="2" type="ORF">PV328_011408</name>
</gene>
<proteinExistence type="predicted"/>
<dbReference type="Proteomes" id="UP001168990">
    <property type="component" value="Unassembled WGS sequence"/>
</dbReference>
<dbReference type="PANTHER" id="PTHR22963:SF39">
    <property type="entry name" value="DUMPY"/>
    <property type="match status" value="1"/>
</dbReference>
<keyword evidence="3" id="KW-1185">Reference proteome</keyword>
<accession>A0AA39C4G7</accession>
<protein>
    <recommendedName>
        <fullName evidence="4">EGF-like domain-containing protein</fullName>
    </recommendedName>
</protein>
<name>A0AA39C4G7_9HYME</name>
<dbReference type="PANTHER" id="PTHR22963">
    <property type="entry name" value="ENDOGLIN-RELATED"/>
    <property type="match status" value="1"/>
</dbReference>